<dbReference type="AlphaFoldDB" id="A0A0F9PP69"/>
<name>A0A0F9PP69_9ZZZZ</name>
<organism evidence="1">
    <name type="scientific">marine sediment metagenome</name>
    <dbReference type="NCBI Taxonomy" id="412755"/>
    <lineage>
        <taxon>unclassified sequences</taxon>
        <taxon>metagenomes</taxon>
        <taxon>ecological metagenomes</taxon>
    </lineage>
</organism>
<evidence type="ECO:0000313" key="1">
    <source>
        <dbReference type="EMBL" id="KKN33590.1"/>
    </source>
</evidence>
<proteinExistence type="predicted"/>
<accession>A0A0F9PP69</accession>
<dbReference type="EMBL" id="LAZR01002165">
    <property type="protein sequence ID" value="KKN33590.1"/>
    <property type="molecule type" value="Genomic_DNA"/>
</dbReference>
<gene>
    <name evidence="1" type="ORF">LCGC14_0802190</name>
</gene>
<comment type="caution">
    <text evidence="1">The sequence shown here is derived from an EMBL/GenBank/DDBJ whole genome shotgun (WGS) entry which is preliminary data.</text>
</comment>
<reference evidence="1" key="1">
    <citation type="journal article" date="2015" name="Nature">
        <title>Complex archaea that bridge the gap between prokaryotes and eukaryotes.</title>
        <authorList>
            <person name="Spang A."/>
            <person name="Saw J.H."/>
            <person name="Jorgensen S.L."/>
            <person name="Zaremba-Niedzwiedzka K."/>
            <person name="Martijn J."/>
            <person name="Lind A.E."/>
            <person name="van Eijk R."/>
            <person name="Schleper C."/>
            <person name="Guy L."/>
            <person name="Ettema T.J."/>
        </authorList>
    </citation>
    <scope>NUCLEOTIDE SEQUENCE</scope>
</reference>
<sequence length="106" mass="12671">MSKKNEDIIKFINQCKTLLPEFNKTRNPLNKNKIKEQEVNEYISLFLEDFIRFSSNLNSNQIDKNFINFFQKNLLLKRYSDYSQDKISYAQSVINNFLTSPLSQMF</sequence>
<protein>
    <submittedName>
        <fullName evidence="1">Uncharacterized protein</fullName>
    </submittedName>
</protein>